<protein>
    <submittedName>
        <fullName evidence="1">Uncharacterized protein</fullName>
    </submittedName>
</protein>
<gene>
    <name evidence="1" type="ordered locus">VIBHAR_05810</name>
</gene>
<evidence type="ECO:0000313" key="1">
    <source>
        <dbReference type="EMBL" id="ABU73704.1"/>
    </source>
</evidence>
<dbReference type="AlphaFoldDB" id="A7N4Y7"/>
<accession>A7N4Y7</accession>
<dbReference type="KEGG" id="vha:VIBHAR_05810"/>
<name>A7N4Y7_VIBC1</name>
<evidence type="ECO:0000313" key="2">
    <source>
        <dbReference type="Proteomes" id="UP000008152"/>
    </source>
</evidence>
<dbReference type="EMBL" id="CP000790">
    <property type="protein sequence ID" value="ABU73704.1"/>
    <property type="molecule type" value="Genomic_DNA"/>
</dbReference>
<proteinExistence type="predicted"/>
<dbReference type="Proteomes" id="UP000008152">
    <property type="component" value="Chromosome II"/>
</dbReference>
<reference evidence="1 2" key="1">
    <citation type="submission" date="2007-08" db="EMBL/GenBank/DDBJ databases">
        <authorList>
            <consortium name="The Vibrio harveyi Genome Sequencing Project"/>
            <person name="Bassler B."/>
            <person name="Clifton S.W."/>
            <person name="Fulton L."/>
            <person name="Delehaunty K."/>
            <person name="Fronick C."/>
            <person name="Harrison M."/>
            <person name="Markivic C."/>
            <person name="Fulton R."/>
            <person name="Tin-Wollam A.-M."/>
            <person name="Shah N."/>
            <person name="Pepin K."/>
            <person name="Nash W."/>
            <person name="Thiruvilangam P."/>
            <person name="Bhonagiri V."/>
            <person name="Waters C."/>
            <person name="Tu K.C."/>
            <person name="Irgon J."/>
            <person name="Wilson R.K."/>
        </authorList>
    </citation>
    <scope>NUCLEOTIDE SEQUENCE [LARGE SCALE GENOMIC DNA]</scope>
    <source>
        <strain evidence="2">ATCC BAA-1116 / BB120</strain>
    </source>
</reference>
<organism evidence="1 2">
    <name type="scientific">Vibrio campbellii (strain ATCC BAA-1116)</name>
    <dbReference type="NCBI Taxonomy" id="2902295"/>
    <lineage>
        <taxon>Bacteria</taxon>
        <taxon>Pseudomonadati</taxon>
        <taxon>Pseudomonadota</taxon>
        <taxon>Gammaproteobacteria</taxon>
        <taxon>Vibrionales</taxon>
        <taxon>Vibrionaceae</taxon>
        <taxon>Vibrio</taxon>
    </lineage>
</organism>
<sequence>MQAASSPSNKPLMISSRFFSVPAVLNTMQYSCCSLITDSYFIVTLPPIIL</sequence>